<comment type="caution">
    <text evidence="2">The sequence shown here is derived from an EMBL/GenBank/DDBJ whole genome shotgun (WGS) entry which is preliminary data.</text>
</comment>
<reference evidence="2" key="2">
    <citation type="journal article" date="2023" name="Science">
        <title>Genomic signatures of disease resistance in endangered staghorn corals.</title>
        <authorList>
            <person name="Vollmer S.V."/>
            <person name="Selwyn J.D."/>
            <person name="Despard B.A."/>
            <person name="Roesel C.L."/>
        </authorList>
    </citation>
    <scope>NUCLEOTIDE SEQUENCE</scope>
    <source>
        <strain evidence="2">K2</strain>
    </source>
</reference>
<organism evidence="2 3">
    <name type="scientific">Acropora cervicornis</name>
    <name type="common">Staghorn coral</name>
    <dbReference type="NCBI Taxonomy" id="6130"/>
    <lineage>
        <taxon>Eukaryota</taxon>
        <taxon>Metazoa</taxon>
        <taxon>Cnidaria</taxon>
        <taxon>Anthozoa</taxon>
        <taxon>Hexacorallia</taxon>
        <taxon>Scleractinia</taxon>
        <taxon>Astrocoeniina</taxon>
        <taxon>Acroporidae</taxon>
        <taxon>Acropora</taxon>
    </lineage>
</organism>
<feature type="compositionally biased region" description="Basic residues" evidence="1">
    <location>
        <begin position="184"/>
        <end position="193"/>
    </location>
</feature>
<feature type="region of interest" description="Disordered" evidence="1">
    <location>
        <begin position="159"/>
        <end position="200"/>
    </location>
</feature>
<dbReference type="Proteomes" id="UP001249851">
    <property type="component" value="Unassembled WGS sequence"/>
</dbReference>
<sequence length="400" mass="46065">LARYQLQQFKQKIDESVDDFLTRCRNQASKCRFRDKIESDERLIEQLIVGTKHKKIQERLLEKGEQLTFDEAIDIARTYETTTSQLEHLESEKKDINAIKGNVNKHMYSSDKKPTKLKCNNCGLEHPLRPRDRCPAYGSRCMSCHKDNHWAKVCRSNPQGITTTRSRHRNRANPRSRLLPNSRDRRRRRSASRNRRDGDEIELSDHFETITFESITVGAITPRNPSEDEVFVTIGIDLHKLSNRPATLKAKLDTGVQGNILPLRLYRRMYPEYLRPDGFPKPEAVQQSPTVLTAYGGTNIKQHGKCAIACDFNGRRTEAIFFITEAEGPAIIGLPTSLKLNLIQDNLPRRIQSNQTSDEVIHRLQERQASPKFYYDQHTHVLLSLTPGERVTVQNPRTLT</sequence>
<evidence type="ECO:0000313" key="3">
    <source>
        <dbReference type="Proteomes" id="UP001249851"/>
    </source>
</evidence>
<proteinExistence type="predicted"/>
<feature type="non-terminal residue" evidence="2">
    <location>
        <position position="1"/>
    </location>
</feature>
<gene>
    <name evidence="2" type="ORF">P5673_023563</name>
</gene>
<keyword evidence="3" id="KW-1185">Reference proteome</keyword>
<dbReference type="AlphaFoldDB" id="A0AAD9Q512"/>
<dbReference type="CDD" id="cd05481">
    <property type="entry name" value="retropepsin_like_LTR_1"/>
    <property type="match status" value="1"/>
</dbReference>
<protein>
    <submittedName>
        <fullName evidence="2">Uncharacterized protein</fullName>
    </submittedName>
</protein>
<dbReference type="EMBL" id="JARQWQ010000066">
    <property type="protein sequence ID" value="KAK2554892.1"/>
    <property type="molecule type" value="Genomic_DNA"/>
</dbReference>
<dbReference type="PANTHER" id="PTHR37984">
    <property type="entry name" value="PROTEIN CBG26694"/>
    <property type="match status" value="1"/>
</dbReference>
<evidence type="ECO:0000256" key="1">
    <source>
        <dbReference type="SAM" id="MobiDB-lite"/>
    </source>
</evidence>
<name>A0AAD9Q512_ACRCE</name>
<feature type="compositionally biased region" description="Basic residues" evidence="1">
    <location>
        <begin position="165"/>
        <end position="174"/>
    </location>
</feature>
<dbReference type="PANTHER" id="PTHR37984:SF7">
    <property type="entry name" value="INTEGRASE CATALYTIC DOMAIN-CONTAINING PROTEIN"/>
    <property type="match status" value="1"/>
</dbReference>
<accession>A0AAD9Q512</accession>
<dbReference type="InterPro" id="IPR050951">
    <property type="entry name" value="Retrovirus_Pol_polyprotein"/>
</dbReference>
<reference evidence="2" key="1">
    <citation type="journal article" date="2023" name="G3 (Bethesda)">
        <title>Whole genome assembly and annotation of the endangered Caribbean coral Acropora cervicornis.</title>
        <authorList>
            <person name="Selwyn J.D."/>
            <person name="Vollmer S.V."/>
        </authorList>
    </citation>
    <scope>NUCLEOTIDE SEQUENCE</scope>
    <source>
        <strain evidence="2">K2</strain>
    </source>
</reference>
<evidence type="ECO:0000313" key="2">
    <source>
        <dbReference type="EMBL" id="KAK2554892.1"/>
    </source>
</evidence>